<organism evidence="1 2">
    <name type="scientific">Kibdelosporangium aridum</name>
    <dbReference type="NCBI Taxonomy" id="2030"/>
    <lineage>
        <taxon>Bacteria</taxon>
        <taxon>Bacillati</taxon>
        <taxon>Actinomycetota</taxon>
        <taxon>Actinomycetes</taxon>
        <taxon>Pseudonocardiales</taxon>
        <taxon>Pseudonocardiaceae</taxon>
        <taxon>Kibdelosporangium</taxon>
    </lineage>
</organism>
<dbReference type="RefSeq" id="WP_037275449.1">
    <property type="nucleotide sequence ID" value="NZ_QHKI01000055.1"/>
</dbReference>
<name>A0A428YV54_KIBAR</name>
<accession>A0A428YV54</accession>
<gene>
    <name evidence="1" type="ORF">DMH04_41075</name>
</gene>
<protein>
    <submittedName>
        <fullName evidence="1">Uncharacterized protein</fullName>
    </submittedName>
</protein>
<dbReference type="Proteomes" id="UP000287547">
    <property type="component" value="Unassembled WGS sequence"/>
</dbReference>
<dbReference type="AlphaFoldDB" id="A0A428YV54"/>
<proteinExistence type="predicted"/>
<evidence type="ECO:0000313" key="1">
    <source>
        <dbReference type="EMBL" id="RSM73592.1"/>
    </source>
</evidence>
<dbReference type="EMBL" id="QHKI01000055">
    <property type="protein sequence ID" value="RSM73592.1"/>
    <property type="molecule type" value="Genomic_DNA"/>
</dbReference>
<comment type="caution">
    <text evidence="1">The sequence shown here is derived from an EMBL/GenBank/DDBJ whole genome shotgun (WGS) entry which is preliminary data.</text>
</comment>
<dbReference type="OrthoDB" id="4954307at2"/>
<reference evidence="1 2" key="1">
    <citation type="submission" date="2018-05" db="EMBL/GenBank/DDBJ databases">
        <title>Evolution of GPA BGCs.</title>
        <authorList>
            <person name="Waglechner N."/>
            <person name="Wright G.D."/>
        </authorList>
    </citation>
    <scope>NUCLEOTIDE SEQUENCE [LARGE SCALE GENOMIC DNA]</scope>
    <source>
        <strain evidence="1 2">A82846</strain>
    </source>
</reference>
<evidence type="ECO:0000313" key="2">
    <source>
        <dbReference type="Proteomes" id="UP000287547"/>
    </source>
</evidence>
<sequence>MSGSKGERAYALGAGISTASPRHFLLVRKHLRTGELAYHYCYVPPGQPVTLMTLLRVACLRWPVEEDFEFGKDHFGFEYS</sequence>